<evidence type="ECO:0000259" key="9">
    <source>
        <dbReference type="Pfam" id="PF05649"/>
    </source>
</evidence>
<sequence>MSARFKDRSLEIVSGSALPGSKATRNTRILLVLLSVFIVTTVVLAIVYGLEKVKTTSDTGTTTPATPASQDLCLTPYCVKAANYLIESIDQTVDPCEDFFNFVCGTWIENTRIPDDAGAENTFNALRAQLDNNVVDLLSSPPSSGTVEPTAVKNARNLYQSCIDEAGIESEGVESILGLIKTQFGGWPILEGPSWDNSTFNLMDVLLNLRKYSNSIFYRVGTSIDEKNSTNYDIEIGQGDLGLGQKQYYTTETNITVAYRQFMRDIAKSLADDVSMVDIDINDMFDFEKTISEYHWSSSEQRARDNETVRTILSNLSLTLDTTFDFTDYVIRSYLLGNITLLETDVIFVRELEYLRNVSDIVNQASSRTLQNYMIWRFVMHRVRDMPQSLRLFRDRFERIFRGTSAESPRTIQCGRYINDNMGFAVSKLYIKRFFDENARNQSFNMISNIQDAFIGMLKETTWMDSESLEKAIEKANAIDRKIGYPDYLGSDNNTKLEEDYAEYVFDKSYANNVLKLLQIKTQEDFQILRKPTDRKAWGDTAPSIVNAFYDPSKNQITFPAGILQKPFFDKDAPKYLNYGGIGVVIGHEITHGFDDEGRQFDKDGNRIPWWSDETIKKFIERKTCIVDQYSNYTITQINMTANGFQTQGEDIADNGGLRESFFAYRKWAKENPNADKRLPGLQKYTPEQMFFINYAHTWCTKMTDAYALSRLLTDVHSLGQFRAIGPTSNFDEFDRAFSCKPGQGNSRVDKCIVW</sequence>
<dbReference type="GO" id="GO:0016485">
    <property type="term" value="P:protein processing"/>
    <property type="evidence" value="ECO:0007669"/>
    <property type="project" value="TreeGrafter"/>
</dbReference>
<evidence type="ECO:0000313" key="13">
    <source>
        <dbReference type="EMBL" id="CAF3800743.1"/>
    </source>
</evidence>
<dbReference type="Gene3D" id="3.40.390.10">
    <property type="entry name" value="Collagenase (Catalytic Domain)"/>
    <property type="match status" value="1"/>
</dbReference>
<dbReference type="Proteomes" id="UP000681967">
    <property type="component" value="Unassembled WGS sequence"/>
</dbReference>
<evidence type="ECO:0000256" key="2">
    <source>
        <dbReference type="ARBA" id="ARBA00022670"/>
    </source>
</evidence>
<keyword evidence="7" id="KW-0812">Transmembrane</keyword>
<comment type="cofactor">
    <cofactor evidence="1">
        <name>Zn(2+)</name>
        <dbReference type="ChEBI" id="CHEBI:29105"/>
    </cofactor>
</comment>
<dbReference type="OrthoDB" id="6475849at2759"/>
<dbReference type="AlphaFoldDB" id="A0A816X0G5"/>
<dbReference type="Gene3D" id="1.10.1380.10">
    <property type="entry name" value="Neutral endopeptidase , domain2"/>
    <property type="match status" value="1"/>
</dbReference>
<proteinExistence type="predicted"/>
<dbReference type="PROSITE" id="PS51885">
    <property type="entry name" value="NEPRILYSIN"/>
    <property type="match status" value="1"/>
</dbReference>
<dbReference type="PRINTS" id="PR00786">
    <property type="entry name" value="NEPRILYSIN"/>
</dbReference>
<dbReference type="EMBL" id="CAJOBH010000551">
    <property type="protein sequence ID" value="CAF3800743.1"/>
    <property type="molecule type" value="Genomic_DNA"/>
</dbReference>
<dbReference type="EMBL" id="CAJOBJ010002567">
    <property type="protein sequence ID" value="CAF3931036.1"/>
    <property type="molecule type" value="Genomic_DNA"/>
</dbReference>
<dbReference type="InterPro" id="IPR008753">
    <property type="entry name" value="Peptidase_M13_N"/>
</dbReference>
<dbReference type="Pfam" id="PF05649">
    <property type="entry name" value="Peptidase_M13_N"/>
    <property type="match status" value="1"/>
</dbReference>
<evidence type="ECO:0000313" key="11">
    <source>
        <dbReference type="EMBL" id="CAF1422207.1"/>
    </source>
</evidence>
<keyword evidence="6" id="KW-0482">Metalloprotease</keyword>
<protein>
    <recommendedName>
        <fullName evidence="17">Neprilysin</fullName>
    </recommendedName>
</protein>
<dbReference type="Pfam" id="PF01431">
    <property type="entry name" value="Peptidase_M13"/>
    <property type="match status" value="1"/>
</dbReference>
<evidence type="ECO:0000313" key="12">
    <source>
        <dbReference type="EMBL" id="CAF2140718.1"/>
    </source>
</evidence>
<evidence type="ECO:0000313" key="15">
    <source>
        <dbReference type="EMBL" id="CAF3931036.1"/>
    </source>
</evidence>
<dbReference type="Proteomes" id="UP000663824">
    <property type="component" value="Unassembled WGS sequence"/>
</dbReference>
<accession>A0A816X0G5</accession>
<dbReference type="EMBL" id="CAJNRE010015765">
    <property type="protein sequence ID" value="CAF2140718.1"/>
    <property type="molecule type" value="Genomic_DNA"/>
</dbReference>
<dbReference type="EMBL" id="CAJOBI010001200">
    <property type="protein sequence ID" value="CAF3868590.1"/>
    <property type="molecule type" value="Genomic_DNA"/>
</dbReference>
<dbReference type="EMBL" id="CAJNOW010004576">
    <property type="protein sequence ID" value="CAF1422207.1"/>
    <property type="molecule type" value="Genomic_DNA"/>
</dbReference>
<dbReference type="Proteomes" id="UP000663834">
    <property type="component" value="Unassembled WGS sequence"/>
</dbReference>
<keyword evidence="2" id="KW-0645">Protease</keyword>
<dbReference type="CDD" id="cd08662">
    <property type="entry name" value="M13"/>
    <property type="match status" value="1"/>
</dbReference>
<reference evidence="12" key="1">
    <citation type="submission" date="2021-02" db="EMBL/GenBank/DDBJ databases">
        <authorList>
            <person name="Nowell W R."/>
        </authorList>
    </citation>
    <scope>NUCLEOTIDE SEQUENCE</scope>
</reference>
<dbReference type="EMBL" id="CAJNOV010005574">
    <property type="protein sequence ID" value="CAF1215869.1"/>
    <property type="molecule type" value="Genomic_DNA"/>
</dbReference>
<keyword evidence="3" id="KW-0479">Metal-binding</keyword>
<dbReference type="Proteomes" id="UP000681720">
    <property type="component" value="Unassembled WGS sequence"/>
</dbReference>
<evidence type="ECO:0000256" key="1">
    <source>
        <dbReference type="ARBA" id="ARBA00001947"/>
    </source>
</evidence>
<evidence type="ECO:0000256" key="4">
    <source>
        <dbReference type="ARBA" id="ARBA00022801"/>
    </source>
</evidence>
<dbReference type="Proteomes" id="UP000676336">
    <property type="component" value="Unassembled WGS sequence"/>
</dbReference>
<evidence type="ECO:0000313" key="16">
    <source>
        <dbReference type="Proteomes" id="UP000663824"/>
    </source>
</evidence>
<dbReference type="InterPro" id="IPR024079">
    <property type="entry name" value="MetalloPept_cat_dom_sf"/>
</dbReference>
<evidence type="ECO:0000313" key="10">
    <source>
        <dbReference type="EMBL" id="CAF1215869.1"/>
    </source>
</evidence>
<keyword evidence="4" id="KW-0378">Hydrolase</keyword>
<dbReference type="SUPFAM" id="SSF55486">
    <property type="entry name" value="Metalloproteases ('zincins'), catalytic domain"/>
    <property type="match status" value="1"/>
</dbReference>
<dbReference type="InterPro" id="IPR000718">
    <property type="entry name" value="Peptidase_M13"/>
</dbReference>
<dbReference type="InterPro" id="IPR042089">
    <property type="entry name" value="Peptidase_M13_dom_2"/>
</dbReference>
<dbReference type="PANTHER" id="PTHR11733">
    <property type="entry name" value="ZINC METALLOPROTEASE FAMILY M13 NEPRILYSIN-RELATED"/>
    <property type="match status" value="1"/>
</dbReference>
<evidence type="ECO:0008006" key="17">
    <source>
        <dbReference type="Google" id="ProtNLM"/>
    </source>
</evidence>
<dbReference type="Proteomes" id="UP000663855">
    <property type="component" value="Unassembled WGS sequence"/>
</dbReference>
<dbReference type="GO" id="GO:0004222">
    <property type="term" value="F:metalloendopeptidase activity"/>
    <property type="evidence" value="ECO:0007669"/>
    <property type="project" value="InterPro"/>
</dbReference>
<evidence type="ECO:0000256" key="5">
    <source>
        <dbReference type="ARBA" id="ARBA00022833"/>
    </source>
</evidence>
<evidence type="ECO:0000256" key="7">
    <source>
        <dbReference type="SAM" id="Phobius"/>
    </source>
</evidence>
<name>A0A816X0G5_9BILA</name>
<dbReference type="GO" id="GO:0046872">
    <property type="term" value="F:metal ion binding"/>
    <property type="evidence" value="ECO:0007669"/>
    <property type="project" value="UniProtKB-KW"/>
</dbReference>
<feature type="domain" description="Peptidase M13 C-terminal" evidence="8">
    <location>
        <begin position="547"/>
        <end position="745"/>
    </location>
</feature>
<keyword evidence="5" id="KW-0862">Zinc</keyword>
<keyword evidence="7" id="KW-1133">Transmembrane helix</keyword>
<dbReference type="PANTHER" id="PTHR11733:SF237">
    <property type="entry name" value="NEPRILYSIN-LIKE 4"/>
    <property type="match status" value="1"/>
</dbReference>
<evidence type="ECO:0000256" key="6">
    <source>
        <dbReference type="ARBA" id="ARBA00023049"/>
    </source>
</evidence>
<comment type="caution">
    <text evidence="12">The sequence shown here is derived from an EMBL/GenBank/DDBJ whole genome shotgun (WGS) entry which is preliminary data.</text>
</comment>
<organism evidence="12 16">
    <name type="scientific">Rotaria magnacalcarata</name>
    <dbReference type="NCBI Taxonomy" id="392030"/>
    <lineage>
        <taxon>Eukaryota</taxon>
        <taxon>Metazoa</taxon>
        <taxon>Spiralia</taxon>
        <taxon>Gnathifera</taxon>
        <taxon>Rotifera</taxon>
        <taxon>Eurotatoria</taxon>
        <taxon>Bdelloidea</taxon>
        <taxon>Philodinida</taxon>
        <taxon>Philodinidae</taxon>
        <taxon>Rotaria</taxon>
    </lineage>
</organism>
<dbReference type="GO" id="GO:0005886">
    <property type="term" value="C:plasma membrane"/>
    <property type="evidence" value="ECO:0007669"/>
    <property type="project" value="TreeGrafter"/>
</dbReference>
<feature type="transmembrane region" description="Helical" evidence="7">
    <location>
        <begin position="29"/>
        <end position="50"/>
    </location>
</feature>
<feature type="domain" description="Peptidase M13 N-terminal" evidence="9">
    <location>
        <begin position="95"/>
        <end position="486"/>
    </location>
</feature>
<gene>
    <name evidence="13" type="ORF">BYL167_LOCUS2981</name>
    <name evidence="10" type="ORF">CJN711_LOCUS12748</name>
    <name evidence="15" type="ORF">GIL414_LOCUS8074</name>
    <name evidence="11" type="ORF">KQP761_LOCUS10630</name>
    <name evidence="12" type="ORF">MBJ925_LOCUS29458</name>
    <name evidence="14" type="ORF">SMN809_LOCUS4954</name>
</gene>
<evidence type="ECO:0000313" key="14">
    <source>
        <dbReference type="EMBL" id="CAF3868590.1"/>
    </source>
</evidence>
<keyword evidence="7" id="KW-0472">Membrane</keyword>
<evidence type="ECO:0000259" key="8">
    <source>
        <dbReference type="Pfam" id="PF01431"/>
    </source>
</evidence>
<evidence type="ECO:0000256" key="3">
    <source>
        <dbReference type="ARBA" id="ARBA00022723"/>
    </source>
</evidence>
<dbReference type="InterPro" id="IPR018497">
    <property type="entry name" value="Peptidase_M13_C"/>
</dbReference>